<evidence type="ECO:0000313" key="10">
    <source>
        <dbReference type="Proteomes" id="UP000029066"/>
    </source>
</evidence>
<name>A0A087DCF1_9BIFI</name>
<dbReference type="Pfam" id="PF00584">
    <property type="entry name" value="SecE"/>
    <property type="match status" value="1"/>
</dbReference>
<evidence type="ECO:0000256" key="8">
    <source>
        <dbReference type="SAM" id="Phobius"/>
    </source>
</evidence>
<evidence type="ECO:0000256" key="5">
    <source>
        <dbReference type="ARBA" id="ARBA00022989"/>
    </source>
</evidence>
<organism evidence="9 10">
    <name type="scientific">Bifidobacterium saguini DSM 23967</name>
    <dbReference type="NCBI Taxonomy" id="1437607"/>
    <lineage>
        <taxon>Bacteria</taxon>
        <taxon>Bacillati</taxon>
        <taxon>Actinomycetota</taxon>
        <taxon>Actinomycetes</taxon>
        <taxon>Bifidobacteriales</taxon>
        <taxon>Bifidobacteriaceae</taxon>
        <taxon>Bifidobacterium</taxon>
    </lineage>
</organism>
<gene>
    <name evidence="9" type="ORF">BISA_1367</name>
</gene>
<protein>
    <submittedName>
        <fullName evidence="9">Preprotein translocase subunit SecE</fullName>
    </submittedName>
</protein>
<evidence type="ECO:0000256" key="3">
    <source>
        <dbReference type="ARBA" id="ARBA00022692"/>
    </source>
</evidence>
<keyword evidence="4" id="KW-0653">Protein transport</keyword>
<dbReference type="InterPro" id="IPR001901">
    <property type="entry name" value="Translocase_SecE/Sec61-g"/>
</dbReference>
<comment type="caution">
    <text evidence="9">The sequence shown here is derived from an EMBL/GenBank/DDBJ whole genome shotgun (WGS) entry which is preliminary data.</text>
</comment>
<sequence>MTGRHVKERNMTHPNPITATGLYLTQTISELRKTVTPTGRQLTAWSMGVLAFVGMLMLAVTGMDLGLGRLTLLIFG</sequence>
<dbReference type="STRING" id="1437607.BISA_1367"/>
<keyword evidence="6" id="KW-0811">Translocation</keyword>
<dbReference type="GO" id="GO:0009306">
    <property type="term" value="P:protein secretion"/>
    <property type="evidence" value="ECO:0007669"/>
    <property type="project" value="InterPro"/>
</dbReference>
<evidence type="ECO:0000256" key="6">
    <source>
        <dbReference type="ARBA" id="ARBA00023010"/>
    </source>
</evidence>
<feature type="transmembrane region" description="Helical" evidence="8">
    <location>
        <begin position="42"/>
        <end position="63"/>
    </location>
</feature>
<dbReference type="InterPro" id="IPR038379">
    <property type="entry name" value="SecE_sf"/>
</dbReference>
<keyword evidence="7 8" id="KW-0472">Membrane</keyword>
<accession>A0A087DCF1</accession>
<dbReference type="GO" id="GO:0008320">
    <property type="term" value="F:protein transmembrane transporter activity"/>
    <property type="evidence" value="ECO:0007669"/>
    <property type="project" value="InterPro"/>
</dbReference>
<dbReference type="AlphaFoldDB" id="A0A087DCF1"/>
<proteinExistence type="predicted"/>
<keyword evidence="2" id="KW-0813">Transport</keyword>
<keyword evidence="5 8" id="KW-1133">Transmembrane helix</keyword>
<dbReference type="Gene3D" id="1.20.5.1030">
    <property type="entry name" value="Preprotein translocase secy subunit"/>
    <property type="match status" value="1"/>
</dbReference>
<evidence type="ECO:0000256" key="4">
    <source>
        <dbReference type="ARBA" id="ARBA00022927"/>
    </source>
</evidence>
<dbReference type="GO" id="GO:0006886">
    <property type="term" value="P:intracellular protein transport"/>
    <property type="evidence" value="ECO:0007669"/>
    <property type="project" value="InterPro"/>
</dbReference>
<evidence type="ECO:0000256" key="2">
    <source>
        <dbReference type="ARBA" id="ARBA00022448"/>
    </source>
</evidence>
<dbReference type="GO" id="GO:0016020">
    <property type="term" value="C:membrane"/>
    <property type="evidence" value="ECO:0007669"/>
    <property type="project" value="UniProtKB-SubCell"/>
</dbReference>
<dbReference type="NCBIfam" id="TIGR00964">
    <property type="entry name" value="secE_bact"/>
    <property type="match status" value="1"/>
</dbReference>
<dbReference type="EMBL" id="JGZN01000006">
    <property type="protein sequence ID" value="KFI93201.1"/>
    <property type="molecule type" value="Genomic_DNA"/>
</dbReference>
<keyword evidence="3 8" id="KW-0812">Transmembrane</keyword>
<reference evidence="9 10" key="1">
    <citation type="submission" date="2014-03" db="EMBL/GenBank/DDBJ databases">
        <title>Genomics of Bifidobacteria.</title>
        <authorList>
            <person name="Ventura M."/>
            <person name="Milani C."/>
            <person name="Lugli G.A."/>
        </authorList>
    </citation>
    <scope>NUCLEOTIDE SEQUENCE [LARGE SCALE GENOMIC DNA]</scope>
    <source>
        <strain evidence="9 10">DSM 23967</strain>
    </source>
</reference>
<dbReference type="Proteomes" id="UP000029066">
    <property type="component" value="Unassembled WGS sequence"/>
</dbReference>
<evidence type="ECO:0000313" key="9">
    <source>
        <dbReference type="EMBL" id="KFI93201.1"/>
    </source>
</evidence>
<dbReference type="GO" id="GO:0006605">
    <property type="term" value="P:protein targeting"/>
    <property type="evidence" value="ECO:0007669"/>
    <property type="project" value="InterPro"/>
</dbReference>
<evidence type="ECO:0000256" key="7">
    <source>
        <dbReference type="ARBA" id="ARBA00023136"/>
    </source>
</evidence>
<dbReference type="InterPro" id="IPR005807">
    <property type="entry name" value="SecE_bac"/>
</dbReference>
<comment type="subcellular location">
    <subcellularLocation>
        <location evidence="1">Membrane</location>
    </subcellularLocation>
</comment>
<evidence type="ECO:0000256" key="1">
    <source>
        <dbReference type="ARBA" id="ARBA00004370"/>
    </source>
</evidence>